<sequence length="307" mass="34009">MSYVPPDEPAPFRLTPAVLWLIALNVAVFFVQLTLQQDLPQTLGFAPEDLEASRLWTAGTYMFVHAGFWHLAFNMYSLWMFGPRLEREWGTGTFARYYLWCGLGGLVAHALLIRSGLLVGASGAIFGLMYAYGRRWPDDEVLFFGVVPMKVKHMVWGMIAVNLALGALSMVQGGDRVAYLAHLGGVAFGMLWYLRPSAPSMDRVRQRVAAAPDVGDEPPRPVPKSFPRPRERGSESDEVVEKSKAVTAKPQPAPRVAPVRPLPAAATATRAAALDLVLDKISQQGMESLTSEERRLLEETSQKLRER</sequence>
<evidence type="ECO:0000313" key="12">
    <source>
        <dbReference type="Proteomes" id="UP001161325"/>
    </source>
</evidence>
<comment type="caution">
    <text evidence="11">The sequence shown here is derived from an EMBL/GenBank/DDBJ whole genome shotgun (WGS) entry which is preliminary data.</text>
</comment>
<dbReference type="InterPro" id="IPR035952">
    <property type="entry name" value="Rhomboid-like_sf"/>
</dbReference>
<accession>A0AA37Q9W3</accession>
<name>A0AA37Q9W3_9BACT</name>
<feature type="transmembrane region" description="Helical" evidence="8">
    <location>
        <begin position="177"/>
        <end position="194"/>
    </location>
</feature>
<dbReference type="AlphaFoldDB" id="A0AA37Q9W3"/>
<dbReference type="SUPFAM" id="SSF144091">
    <property type="entry name" value="Rhomboid-like"/>
    <property type="match status" value="1"/>
</dbReference>
<dbReference type="GO" id="GO:0016020">
    <property type="term" value="C:membrane"/>
    <property type="evidence" value="ECO:0007669"/>
    <property type="project" value="UniProtKB-SubCell"/>
</dbReference>
<evidence type="ECO:0000259" key="9">
    <source>
        <dbReference type="Pfam" id="PF01694"/>
    </source>
</evidence>
<dbReference type="GO" id="GO:0004252">
    <property type="term" value="F:serine-type endopeptidase activity"/>
    <property type="evidence" value="ECO:0007669"/>
    <property type="project" value="InterPro"/>
</dbReference>
<feature type="compositionally biased region" description="Basic and acidic residues" evidence="7">
    <location>
        <begin position="291"/>
        <end position="307"/>
    </location>
</feature>
<evidence type="ECO:0000256" key="2">
    <source>
        <dbReference type="ARBA" id="ARBA00009045"/>
    </source>
</evidence>
<evidence type="ECO:0000256" key="5">
    <source>
        <dbReference type="ARBA" id="ARBA00022989"/>
    </source>
</evidence>
<comment type="subcellular location">
    <subcellularLocation>
        <location evidence="1">Membrane</location>
        <topology evidence="1">Multi-pass membrane protein</topology>
    </subcellularLocation>
</comment>
<keyword evidence="12" id="KW-1185">Reference proteome</keyword>
<evidence type="ECO:0000256" key="3">
    <source>
        <dbReference type="ARBA" id="ARBA00022692"/>
    </source>
</evidence>
<evidence type="ECO:0000256" key="1">
    <source>
        <dbReference type="ARBA" id="ARBA00004141"/>
    </source>
</evidence>
<feature type="region of interest" description="Disordered" evidence="7">
    <location>
        <begin position="208"/>
        <end position="261"/>
    </location>
</feature>
<evidence type="ECO:0000256" key="7">
    <source>
        <dbReference type="SAM" id="MobiDB-lite"/>
    </source>
</evidence>
<evidence type="ECO:0000259" key="10">
    <source>
        <dbReference type="Pfam" id="PF20216"/>
    </source>
</evidence>
<evidence type="ECO:0000313" key="11">
    <source>
        <dbReference type="EMBL" id="GLC25026.1"/>
    </source>
</evidence>
<dbReference type="Gene3D" id="1.20.1540.10">
    <property type="entry name" value="Rhomboid-like"/>
    <property type="match status" value="1"/>
</dbReference>
<dbReference type="GO" id="GO:0006508">
    <property type="term" value="P:proteolysis"/>
    <property type="evidence" value="ECO:0007669"/>
    <property type="project" value="UniProtKB-KW"/>
</dbReference>
<feature type="region of interest" description="Disordered" evidence="7">
    <location>
        <begin position="285"/>
        <end position="307"/>
    </location>
</feature>
<dbReference type="Proteomes" id="UP001161325">
    <property type="component" value="Unassembled WGS sequence"/>
</dbReference>
<protein>
    <submittedName>
        <fullName evidence="11">Rhomboid family intramembrane serine protease</fullName>
    </submittedName>
</protein>
<dbReference type="EMBL" id="BRXS01000002">
    <property type="protein sequence ID" value="GLC25026.1"/>
    <property type="molecule type" value="Genomic_DNA"/>
</dbReference>
<feature type="domain" description="Peptidase S54 rhomboid" evidence="9">
    <location>
        <begin position="54"/>
        <end position="192"/>
    </location>
</feature>
<feature type="transmembrane region" description="Helical" evidence="8">
    <location>
        <begin position="117"/>
        <end position="133"/>
    </location>
</feature>
<evidence type="ECO:0000256" key="4">
    <source>
        <dbReference type="ARBA" id="ARBA00022801"/>
    </source>
</evidence>
<evidence type="ECO:0000256" key="6">
    <source>
        <dbReference type="ARBA" id="ARBA00023136"/>
    </source>
</evidence>
<dbReference type="RefSeq" id="WP_284349466.1">
    <property type="nucleotide sequence ID" value="NZ_BRXS01000002.1"/>
</dbReference>
<keyword evidence="6 8" id="KW-0472">Membrane</keyword>
<feature type="compositionally biased region" description="Basic and acidic residues" evidence="7">
    <location>
        <begin position="228"/>
        <end position="244"/>
    </location>
</feature>
<gene>
    <name evidence="11" type="ORF">rosag_15390</name>
</gene>
<dbReference type="InterPro" id="IPR046483">
    <property type="entry name" value="DUF6576"/>
</dbReference>
<dbReference type="Pfam" id="PF01694">
    <property type="entry name" value="Rhomboid"/>
    <property type="match status" value="1"/>
</dbReference>
<keyword evidence="11" id="KW-0645">Protease</keyword>
<dbReference type="Pfam" id="PF20216">
    <property type="entry name" value="DUF6576"/>
    <property type="match status" value="1"/>
</dbReference>
<dbReference type="InterPro" id="IPR050925">
    <property type="entry name" value="Rhomboid_protease_S54"/>
</dbReference>
<comment type="similarity">
    <text evidence="2">Belongs to the peptidase S54 family.</text>
</comment>
<organism evidence="11 12">
    <name type="scientific">Roseisolibacter agri</name>
    <dbReference type="NCBI Taxonomy" id="2014610"/>
    <lineage>
        <taxon>Bacteria</taxon>
        <taxon>Pseudomonadati</taxon>
        <taxon>Gemmatimonadota</taxon>
        <taxon>Gemmatimonadia</taxon>
        <taxon>Gemmatimonadales</taxon>
        <taxon>Gemmatimonadaceae</taxon>
        <taxon>Roseisolibacter</taxon>
    </lineage>
</organism>
<feature type="domain" description="DUF6576" evidence="10">
    <location>
        <begin position="270"/>
        <end position="303"/>
    </location>
</feature>
<feature type="transmembrane region" description="Helical" evidence="8">
    <location>
        <begin position="154"/>
        <end position="171"/>
    </location>
</feature>
<feature type="transmembrane region" description="Helical" evidence="8">
    <location>
        <begin position="12"/>
        <end position="35"/>
    </location>
</feature>
<proteinExistence type="inferred from homology"/>
<keyword evidence="5 8" id="KW-1133">Transmembrane helix</keyword>
<reference evidence="11" key="1">
    <citation type="submission" date="2022-08" db="EMBL/GenBank/DDBJ databases">
        <title>Draft genome sequencing of Roseisolibacter agri AW1220.</title>
        <authorList>
            <person name="Tobiishi Y."/>
            <person name="Tonouchi A."/>
        </authorList>
    </citation>
    <scope>NUCLEOTIDE SEQUENCE</scope>
    <source>
        <strain evidence="11">AW1220</strain>
    </source>
</reference>
<keyword evidence="4" id="KW-0378">Hydrolase</keyword>
<dbReference type="PANTHER" id="PTHR43731">
    <property type="entry name" value="RHOMBOID PROTEASE"/>
    <property type="match status" value="1"/>
</dbReference>
<keyword evidence="3 8" id="KW-0812">Transmembrane</keyword>
<evidence type="ECO:0000256" key="8">
    <source>
        <dbReference type="SAM" id="Phobius"/>
    </source>
</evidence>
<dbReference type="InterPro" id="IPR022764">
    <property type="entry name" value="Peptidase_S54_rhomboid_dom"/>
</dbReference>
<dbReference type="PANTHER" id="PTHR43731:SF14">
    <property type="entry name" value="PRESENILIN-ASSOCIATED RHOMBOID-LIKE PROTEIN, MITOCHONDRIAL"/>
    <property type="match status" value="1"/>
</dbReference>
<feature type="transmembrane region" description="Helical" evidence="8">
    <location>
        <begin position="55"/>
        <end position="73"/>
    </location>
</feature>